<proteinExistence type="predicted"/>
<dbReference type="AlphaFoldDB" id="A0A542BJ87"/>
<reference evidence="1" key="1">
    <citation type="submission" date="2019-06" db="EMBL/GenBank/DDBJ databases">
        <authorList>
            <person name="Deangelis K."/>
            <person name="Huntemann M."/>
            <person name="Clum A."/>
            <person name="Pillay M."/>
            <person name="Palaniappan K."/>
            <person name="Varghese N."/>
            <person name="Mikhailova N."/>
            <person name="Stamatis D."/>
            <person name="Reddy T."/>
            <person name="Daum C."/>
            <person name="Shapiro N."/>
            <person name="Ivanova N."/>
            <person name="Kyrpides N."/>
            <person name="Woyke T."/>
        </authorList>
    </citation>
    <scope>NUCLEOTIDE SEQUENCE [LARGE SCALE GENOMIC DNA]</scope>
    <source>
        <strain evidence="1">128R</strain>
    </source>
</reference>
<organism evidence="1">
    <name type="scientific">Serratia fonticola</name>
    <dbReference type="NCBI Taxonomy" id="47917"/>
    <lineage>
        <taxon>Bacteria</taxon>
        <taxon>Pseudomonadati</taxon>
        <taxon>Pseudomonadota</taxon>
        <taxon>Gammaproteobacteria</taxon>
        <taxon>Enterobacterales</taxon>
        <taxon>Yersiniaceae</taxon>
        <taxon>Serratia</taxon>
    </lineage>
</organism>
<protein>
    <recommendedName>
        <fullName evidence="2">Limonene hydroxylase</fullName>
    </recommendedName>
</protein>
<evidence type="ECO:0000313" key="1">
    <source>
        <dbReference type="EMBL" id="TVZ68873.1"/>
    </source>
</evidence>
<dbReference type="OrthoDB" id="8402552at2"/>
<evidence type="ECO:0008006" key="2">
    <source>
        <dbReference type="Google" id="ProtNLM"/>
    </source>
</evidence>
<reference evidence="1" key="2">
    <citation type="submission" date="2019-08" db="EMBL/GenBank/DDBJ databases">
        <title>Investigation of anaerobic lignin degradation for improved lignocellulosic biofuels.</title>
        <authorList>
            <person name="Deangelis K.PhD."/>
        </authorList>
    </citation>
    <scope>NUCLEOTIDE SEQUENCE [LARGE SCALE GENOMIC DNA]</scope>
    <source>
        <strain evidence="1">128R</strain>
    </source>
</reference>
<name>A0A542BJ87_SERFO</name>
<accession>A0A542BJ87</accession>
<comment type="caution">
    <text evidence="1">The sequence shown here is derived from an EMBL/GenBank/DDBJ whole genome shotgun (WGS) entry which is preliminary data.</text>
</comment>
<gene>
    <name evidence="1" type="ORF">FHU10_1332</name>
</gene>
<dbReference type="EMBL" id="VISQ01000001">
    <property type="protein sequence ID" value="TVZ68873.1"/>
    <property type="molecule type" value="Genomic_DNA"/>
</dbReference>
<sequence>MKIGLARLLGKDVAMNFPAPWGTDRPAIYHWLATWPNNDEPLPAEAETLPDEPPFDDGQIRWSAGALDGVFGHHMAAAEDESPVEAIMAALKSVLRKPRRQNVEQLYTLLNQASPLSYIDALLAAVAQDCQLPANNLQALVEWLATESPDRNVVKVAMALLAFFPTQKSDQILRTLGAHSEFTLYAVVALGSLLPAEEYERAWLALAKRAEGWGRVQLIERSPEPLSQQSRDWLLREGYRNSVMYEYTAWHCATHGQLLAALQDRPDAALLVGAAEILQALINGGPTRDMHDYAQGAQACECYLRCLLAMAPAEIQHYLAASEIARFAQLQSAEEEAVWDLAQCELLAERANAVMAQPQWSSVINGHLQGSDKSLFNLAVIASRLRQQDPWEAIYARQLADPTDDNWYQLMQTDQPAHITRVIALAEQQLDLAAIASGPGTAMGLGLAYRQHQALDFVLQDLKKFPGMGESLLAVGLRSEVIRNRHMALNALEVWPPADWSPEMLQTLAESVRNEPDEPVRERLQALCARLALTVE</sequence>